<dbReference type="Pfam" id="PF00059">
    <property type="entry name" value="Lectin_C"/>
    <property type="match status" value="1"/>
</dbReference>
<dbReference type="OrthoDB" id="418245at2759"/>
<reference evidence="3 4" key="1">
    <citation type="submission" date="2018-04" db="EMBL/GenBank/DDBJ databases">
        <title>The genome of golden apple snail Pomacea canaliculata provides insight into stress tolerance and invasive adaptation.</title>
        <authorList>
            <person name="Liu C."/>
            <person name="Liu B."/>
            <person name="Ren Y."/>
            <person name="Zhang Y."/>
            <person name="Wang H."/>
            <person name="Li S."/>
            <person name="Jiang F."/>
            <person name="Yin L."/>
            <person name="Zhang G."/>
            <person name="Qian W."/>
            <person name="Fan W."/>
        </authorList>
    </citation>
    <scope>NUCLEOTIDE SEQUENCE [LARGE SCALE GENOMIC DNA]</scope>
    <source>
        <strain evidence="3">SZHN2017</strain>
        <tissue evidence="3">Muscle</tissue>
    </source>
</reference>
<evidence type="ECO:0000259" key="2">
    <source>
        <dbReference type="PROSITE" id="PS50041"/>
    </source>
</evidence>
<dbReference type="EMBL" id="PZQS01000006">
    <property type="protein sequence ID" value="PVD27901.1"/>
    <property type="molecule type" value="Genomic_DNA"/>
</dbReference>
<accession>A0A2T7P3A9</accession>
<dbReference type="InterPro" id="IPR001304">
    <property type="entry name" value="C-type_lectin-like"/>
</dbReference>
<evidence type="ECO:0000313" key="4">
    <source>
        <dbReference type="Proteomes" id="UP000245119"/>
    </source>
</evidence>
<dbReference type="AlphaFoldDB" id="A0A2T7P3A9"/>
<feature type="compositionally biased region" description="Polar residues" evidence="1">
    <location>
        <begin position="1"/>
        <end position="11"/>
    </location>
</feature>
<sequence>MREGRTTTGKHTANPGDINISSHPRGSSYDSVRGVPSIQKAVGFEKGIILFKVGALYTQVACTQRLSRPSDRLLVPPWLCSQPRRGDVRAGVIDVDERLRLRERITTGAILELGASSSTCPTGWQEFDNSCYVFLNETISCLSAVAFCSKEGAELVEITSEKENNFVVKLLTTKDGLSAWLGVNDIIQDGQWVYFSSQSPLSYNNFYPNRPKSKRLSSKGCALLLANGMWLEMFCRLTFNAICEMNDEWSHMECHHELV</sequence>
<proteinExistence type="predicted"/>
<dbReference type="InterPro" id="IPR016186">
    <property type="entry name" value="C-type_lectin-like/link_sf"/>
</dbReference>
<dbReference type="Proteomes" id="UP000245119">
    <property type="component" value="Linkage Group LG6"/>
</dbReference>
<evidence type="ECO:0000256" key="1">
    <source>
        <dbReference type="SAM" id="MobiDB-lite"/>
    </source>
</evidence>
<protein>
    <recommendedName>
        <fullName evidence="2">C-type lectin domain-containing protein</fullName>
    </recommendedName>
</protein>
<feature type="compositionally biased region" description="Polar residues" evidence="1">
    <location>
        <begin position="19"/>
        <end position="30"/>
    </location>
</feature>
<organism evidence="3 4">
    <name type="scientific">Pomacea canaliculata</name>
    <name type="common">Golden apple snail</name>
    <dbReference type="NCBI Taxonomy" id="400727"/>
    <lineage>
        <taxon>Eukaryota</taxon>
        <taxon>Metazoa</taxon>
        <taxon>Spiralia</taxon>
        <taxon>Lophotrochozoa</taxon>
        <taxon>Mollusca</taxon>
        <taxon>Gastropoda</taxon>
        <taxon>Caenogastropoda</taxon>
        <taxon>Architaenioglossa</taxon>
        <taxon>Ampullarioidea</taxon>
        <taxon>Ampullariidae</taxon>
        <taxon>Pomacea</taxon>
    </lineage>
</organism>
<dbReference type="Gene3D" id="3.10.100.10">
    <property type="entry name" value="Mannose-Binding Protein A, subunit A"/>
    <property type="match status" value="1"/>
</dbReference>
<gene>
    <name evidence="3" type="ORF">C0Q70_10476</name>
</gene>
<evidence type="ECO:0000313" key="3">
    <source>
        <dbReference type="EMBL" id="PVD27901.1"/>
    </source>
</evidence>
<dbReference type="CDD" id="cd00037">
    <property type="entry name" value="CLECT"/>
    <property type="match status" value="1"/>
</dbReference>
<dbReference type="SUPFAM" id="SSF56436">
    <property type="entry name" value="C-type lectin-like"/>
    <property type="match status" value="1"/>
</dbReference>
<dbReference type="SMART" id="SM00034">
    <property type="entry name" value="CLECT"/>
    <property type="match status" value="1"/>
</dbReference>
<keyword evidence="4" id="KW-1185">Reference proteome</keyword>
<dbReference type="PANTHER" id="PTHR22803">
    <property type="entry name" value="MANNOSE, PHOSPHOLIPASE, LECTIN RECEPTOR RELATED"/>
    <property type="match status" value="1"/>
</dbReference>
<dbReference type="PROSITE" id="PS50041">
    <property type="entry name" value="C_TYPE_LECTIN_2"/>
    <property type="match status" value="1"/>
</dbReference>
<feature type="domain" description="C-type lectin" evidence="2">
    <location>
        <begin position="127"/>
        <end position="244"/>
    </location>
</feature>
<dbReference type="InterPro" id="IPR050111">
    <property type="entry name" value="C-type_lectin/snaclec_domain"/>
</dbReference>
<feature type="region of interest" description="Disordered" evidence="1">
    <location>
        <begin position="1"/>
        <end position="32"/>
    </location>
</feature>
<comment type="caution">
    <text evidence="3">The sequence shown here is derived from an EMBL/GenBank/DDBJ whole genome shotgun (WGS) entry which is preliminary data.</text>
</comment>
<dbReference type="InterPro" id="IPR016187">
    <property type="entry name" value="CTDL_fold"/>
</dbReference>
<name>A0A2T7P3A9_POMCA</name>